<name>A0A1G1XSD8_9BACT</name>
<evidence type="ECO:0000259" key="7">
    <source>
        <dbReference type="Pfam" id="PF02096"/>
    </source>
</evidence>
<dbReference type="EMBL" id="MHIB01000048">
    <property type="protein sequence ID" value="OGY42928.1"/>
    <property type="molecule type" value="Genomic_DNA"/>
</dbReference>
<evidence type="ECO:0000256" key="1">
    <source>
        <dbReference type="ARBA" id="ARBA00004141"/>
    </source>
</evidence>
<dbReference type="Pfam" id="PF02096">
    <property type="entry name" value="60KD_IMP"/>
    <property type="match status" value="1"/>
</dbReference>
<feature type="transmembrane region" description="Helical" evidence="6">
    <location>
        <begin position="31"/>
        <end position="53"/>
    </location>
</feature>
<comment type="subcellular location">
    <subcellularLocation>
        <location evidence="1 5">Membrane</location>
        <topology evidence="1 5">Multi-pass membrane protein</topology>
    </subcellularLocation>
</comment>
<feature type="transmembrane region" description="Helical" evidence="6">
    <location>
        <begin position="155"/>
        <end position="174"/>
    </location>
</feature>
<evidence type="ECO:0000313" key="8">
    <source>
        <dbReference type="EMBL" id="OGY42928.1"/>
    </source>
</evidence>
<evidence type="ECO:0000256" key="4">
    <source>
        <dbReference type="ARBA" id="ARBA00023136"/>
    </source>
</evidence>
<dbReference type="PANTHER" id="PTHR12428">
    <property type="entry name" value="OXA1"/>
    <property type="match status" value="1"/>
</dbReference>
<gene>
    <name evidence="8" type="ORF">A2729_02615</name>
</gene>
<evidence type="ECO:0000256" key="3">
    <source>
        <dbReference type="ARBA" id="ARBA00022989"/>
    </source>
</evidence>
<protein>
    <recommendedName>
        <fullName evidence="7">Membrane insertase YidC/Oxa/ALB C-terminal domain-containing protein</fullName>
    </recommendedName>
</protein>
<dbReference type="GO" id="GO:0005886">
    <property type="term" value="C:plasma membrane"/>
    <property type="evidence" value="ECO:0007669"/>
    <property type="project" value="TreeGrafter"/>
</dbReference>
<feature type="domain" description="Membrane insertase YidC/Oxa/ALB C-terminal" evidence="7">
    <location>
        <begin position="33"/>
        <end position="224"/>
    </location>
</feature>
<dbReference type="InterPro" id="IPR001708">
    <property type="entry name" value="YidC/ALB3/OXA1/COX18"/>
</dbReference>
<accession>A0A1G1XSD8</accession>
<evidence type="ECO:0000256" key="6">
    <source>
        <dbReference type="SAM" id="Phobius"/>
    </source>
</evidence>
<keyword evidence="2 5" id="KW-0812">Transmembrane</keyword>
<reference evidence="8 9" key="1">
    <citation type="journal article" date="2016" name="Nat. Commun.">
        <title>Thousands of microbial genomes shed light on interconnected biogeochemical processes in an aquifer system.</title>
        <authorList>
            <person name="Anantharaman K."/>
            <person name="Brown C.T."/>
            <person name="Hug L.A."/>
            <person name="Sharon I."/>
            <person name="Castelle C.J."/>
            <person name="Probst A.J."/>
            <person name="Thomas B.C."/>
            <person name="Singh A."/>
            <person name="Wilkins M.J."/>
            <person name="Karaoz U."/>
            <person name="Brodie E.L."/>
            <person name="Williams K.H."/>
            <person name="Hubbard S.S."/>
            <person name="Banfield J.F."/>
        </authorList>
    </citation>
    <scope>NUCLEOTIDE SEQUENCE [LARGE SCALE GENOMIC DNA]</scope>
</reference>
<evidence type="ECO:0000256" key="2">
    <source>
        <dbReference type="ARBA" id="ARBA00022692"/>
    </source>
</evidence>
<dbReference type="PANTHER" id="PTHR12428:SF65">
    <property type="entry name" value="CYTOCHROME C OXIDASE ASSEMBLY PROTEIN COX18, MITOCHONDRIAL"/>
    <property type="match status" value="1"/>
</dbReference>
<dbReference type="Proteomes" id="UP000178930">
    <property type="component" value="Unassembled WGS sequence"/>
</dbReference>
<keyword evidence="4 6" id="KW-0472">Membrane</keyword>
<feature type="transmembrane region" description="Helical" evidence="6">
    <location>
        <begin position="7"/>
        <end position="25"/>
    </location>
</feature>
<feature type="transmembrane region" description="Helical" evidence="6">
    <location>
        <begin position="208"/>
        <end position="231"/>
    </location>
</feature>
<sequence length="239" mass="27768">MEIFNYIWQYYLYIPLFNFLIWLYLSYSIFNLGIAVIVLTIILRILLLPFTILTERAKIISQRLHHEMSEINRDFSTDPVKRKLMIRQLLKKKKIRPWAKTVVLGVQLLVLILLYQVFLGGINTESKLHLLYPAIPKPDFINTKFLFFDIGQRNMMMAAAVAAFIFAQILIHYWGQSKKMSKKEQIYSLLFPALSFLVLVLLPSVKSVFILTSLIFSAIISIITTVLKLILKKAKVSPK</sequence>
<organism evidence="8 9">
    <name type="scientific">Candidatus Buchananbacteria bacterium RIFCSPHIGHO2_01_FULL_39_14</name>
    <dbReference type="NCBI Taxonomy" id="1797532"/>
    <lineage>
        <taxon>Bacteria</taxon>
        <taxon>Candidatus Buchananiibacteriota</taxon>
    </lineage>
</organism>
<evidence type="ECO:0000313" key="9">
    <source>
        <dbReference type="Proteomes" id="UP000178930"/>
    </source>
</evidence>
<feature type="transmembrane region" description="Helical" evidence="6">
    <location>
        <begin position="97"/>
        <end position="118"/>
    </location>
</feature>
<dbReference type="GO" id="GO:0051205">
    <property type="term" value="P:protein insertion into membrane"/>
    <property type="evidence" value="ECO:0007669"/>
    <property type="project" value="TreeGrafter"/>
</dbReference>
<dbReference type="InterPro" id="IPR028055">
    <property type="entry name" value="YidC/Oxa/ALB_C"/>
</dbReference>
<dbReference type="AlphaFoldDB" id="A0A1G1XSD8"/>
<dbReference type="STRING" id="1797532.A2729_02615"/>
<feature type="transmembrane region" description="Helical" evidence="6">
    <location>
        <begin position="186"/>
        <end position="202"/>
    </location>
</feature>
<proteinExistence type="inferred from homology"/>
<comment type="caution">
    <text evidence="8">The sequence shown here is derived from an EMBL/GenBank/DDBJ whole genome shotgun (WGS) entry which is preliminary data.</text>
</comment>
<comment type="similarity">
    <text evidence="5">Belongs to the OXA1/ALB3/YidC family.</text>
</comment>
<keyword evidence="3 6" id="KW-1133">Transmembrane helix</keyword>
<evidence type="ECO:0000256" key="5">
    <source>
        <dbReference type="RuleBase" id="RU003945"/>
    </source>
</evidence>
<dbReference type="GO" id="GO:0032977">
    <property type="term" value="F:membrane insertase activity"/>
    <property type="evidence" value="ECO:0007669"/>
    <property type="project" value="InterPro"/>
</dbReference>